<evidence type="ECO:0000256" key="4">
    <source>
        <dbReference type="PROSITE-ProRule" id="PRU00175"/>
    </source>
</evidence>
<feature type="compositionally biased region" description="Polar residues" evidence="5">
    <location>
        <begin position="33"/>
        <end position="43"/>
    </location>
</feature>
<feature type="region of interest" description="Disordered" evidence="5">
    <location>
        <begin position="103"/>
        <end position="146"/>
    </location>
</feature>
<dbReference type="UniPathway" id="UPA00143"/>
<evidence type="ECO:0000256" key="1">
    <source>
        <dbReference type="ARBA" id="ARBA00022723"/>
    </source>
</evidence>
<dbReference type="PANTHER" id="PTHR14155:SF627">
    <property type="entry name" value="OS06G0192800 PROTEIN"/>
    <property type="match status" value="1"/>
</dbReference>
<feature type="transmembrane region" description="Helical" evidence="6">
    <location>
        <begin position="60"/>
        <end position="84"/>
    </location>
</feature>
<evidence type="ECO:0000256" key="3">
    <source>
        <dbReference type="ARBA" id="ARBA00022833"/>
    </source>
</evidence>
<evidence type="ECO:0000256" key="5">
    <source>
        <dbReference type="SAM" id="MobiDB-lite"/>
    </source>
</evidence>
<dbReference type="AlphaFoldDB" id="A0A078B4R5"/>
<dbReference type="EMBL" id="CCKQ01017624">
    <property type="protein sequence ID" value="CDW89525.1"/>
    <property type="molecule type" value="Genomic_DNA"/>
</dbReference>
<evidence type="ECO:0000313" key="9">
    <source>
        <dbReference type="Proteomes" id="UP000039865"/>
    </source>
</evidence>
<feature type="domain" description="RING-type" evidence="7">
    <location>
        <begin position="213"/>
        <end position="259"/>
    </location>
</feature>
<dbReference type="PANTHER" id="PTHR14155">
    <property type="entry name" value="RING FINGER DOMAIN-CONTAINING"/>
    <property type="match status" value="1"/>
</dbReference>
<feature type="compositionally biased region" description="Basic and acidic residues" evidence="5">
    <location>
        <begin position="103"/>
        <end position="117"/>
    </location>
</feature>
<name>A0A078B4R5_STYLE</name>
<dbReference type="OrthoDB" id="8062037at2759"/>
<organism evidence="8 9">
    <name type="scientific">Stylonychia lemnae</name>
    <name type="common">Ciliate</name>
    <dbReference type="NCBI Taxonomy" id="5949"/>
    <lineage>
        <taxon>Eukaryota</taxon>
        <taxon>Sar</taxon>
        <taxon>Alveolata</taxon>
        <taxon>Ciliophora</taxon>
        <taxon>Intramacronucleata</taxon>
        <taxon>Spirotrichea</taxon>
        <taxon>Stichotrichia</taxon>
        <taxon>Sporadotrichida</taxon>
        <taxon>Oxytrichidae</taxon>
        <taxon>Stylonychinae</taxon>
        <taxon>Stylonychia</taxon>
    </lineage>
</organism>
<dbReference type="Proteomes" id="UP000039865">
    <property type="component" value="Unassembled WGS sequence"/>
</dbReference>
<dbReference type="PROSITE" id="PS50089">
    <property type="entry name" value="ZF_RING_2"/>
    <property type="match status" value="1"/>
</dbReference>
<reference evidence="8 9" key="1">
    <citation type="submission" date="2014-06" db="EMBL/GenBank/DDBJ databases">
        <authorList>
            <person name="Swart Estienne"/>
        </authorList>
    </citation>
    <scope>NUCLEOTIDE SEQUENCE [LARGE SCALE GENOMIC DNA]</scope>
    <source>
        <strain evidence="8 9">130c</strain>
    </source>
</reference>
<dbReference type="Gene3D" id="3.30.40.10">
    <property type="entry name" value="Zinc/RING finger domain, C3HC4 (zinc finger)"/>
    <property type="match status" value="1"/>
</dbReference>
<keyword evidence="3" id="KW-0862">Zinc</keyword>
<dbReference type="SMART" id="SM00184">
    <property type="entry name" value="RING"/>
    <property type="match status" value="1"/>
</dbReference>
<proteinExistence type="predicted"/>
<keyword evidence="6" id="KW-1133">Transmembrane helix</keyword>
<dbReference type="InParanoid" id="A0A078B4R5"/>
<dbReference type="InterPro" id="IPR053238">
    <property type="entry name" value="RING-H2_zinc_finger"/>
</dbReference>
<dbReference type="SUPFAM" id="SSF57850">
    <property type="entry name" value="RING/U-box"/>
    <property type="match status" value="1"/>
</dbReference>
<keyword evidence="6" id="KW-0472">Membrane</keyword>
<keyword evidence="9" id="KW-1185">Reference proteome</keyword>
<dbReference type="InterPro" id="IPR001841">
    <property type="entry name" value="Znf_RING"/>
</dbReference>
<gene>
    <name evidence="8" type="primary">Contig16292.g17355</name>
    <name evidence="8" type="ORF">STYLEM_18658</name>
</gene>
<keyword evidence="1" id="KW-0479">Metal-binding</keyword>
<keyword evidence="6" id="KW-0812">Transmembrane</keyword>
<dbReference type="GO" id="GO:0016567">
    <property type="term" value="P:protein ubiquitination"/>
    <property type="evidence" value="ECO:0007669"/>
    <property type="project" value="UniProtKB-UniPathway"/>
</dbReference>
<dbReference type="CDD" id="cd16448">
    <property type="entry name" value="RING-H2"/>
    <property type="match status" value="1"/>
</dbReference>
<evidence type="ECO:0000256" key="6">
    <source>
        <dbReference type="SAM" id="Phobius"/>
    </source>
</evidence>
<feature type="region of interest" description="Disordered" evidence="5">
    <location>
        <begin position="21"/>
        <end position="43"/>
    </location>
</feature>
<keyword evidence="2 4" id="KW-0863">Zinc-finger</keyword>
<accession>A0A078B4R5</accession>
<feature type="compositionally biased region" description="Low complexity" evidence="5">
    <location>
        <begin position="118"/>
        <end position="132"/>
    </location>
</feature>
<dbReference type="InterPro" id="IPR013083">
    <property type="entry name" value="Znf_RING/FYVE/PHD"/>
</dbReference>
<sequence>MQELLQYEQNIQSRVLQLTSRQNRERDKAAPAQTVSTPATASTSEITLSQSAITDSGSNALPIVISVCVSVLLIIIMIICYKLYQRHKSRLLLNRVLKADIEQQERGRRRQGSDQDRSNQNQSRSASSQSRDNNSRQRRHNNNLNILRQSQGLDNIPALVIQELMNAQSANIAPINDEASNSQPMYKLNDLLFNHTIQDKFNKKLTQYGETSCVICFDDFTTDITTIRKVNRCGHVFHNYCLENWFRVHLTDTRCPLCNLDIQGKDQDKNI</sequence>
<evidence type="ECO:0000256" key="2">
    <source>
        <dbReference type="ARBA" id="ARBA00022771"/>
    </source>
</evidence>
<protein>
    <submittedName>
        <fullName evidence="8">E3 ubiquitin-protein ligase atl6</fullName>
    </submittedName>
</protein>
<evidence type="ECO:0000259" key="7">
    <source>
        <dbReference type="PROSITE" id="PS50089"/>
    </source>
</evidence>
<dbReference type="Pfam" id="PF13639">
    <property type="entry name" value="zf-RING_2"/>
    <property type="match status" value="1"/>
</dbReference>
<evidence type="ECO:0000313" key="8">
    <source>
        <dbReference type="EMBL" id="CDW89525.1"/>
    </source>
</evidence>
<dbReference type="GO" id="GO:0008270">
    <property type="term" value="F:zinc ion binding"/>
    <property type="evidence" value="ECO:0007669"/>
    <property type="project" value="UniProtKB-KW"/>
</dbReference>